<name>A0A8J6NT79_9BACT</name>
<dbReference type="Pfam" id="PF01850">
    <property type="entry name" value="PIN"/>
    <property type="match status" value="1"/>
</dbReference>
<organism evidence="2 3">
    <name type="scientific">Candidatus Desulfatibia profunda</name>
    <dbReference type="NCBI Taxonomy" id="2841695"/>
    <lineage>
        <taxon>Bacteria</taxon>
        <taxon>Pseudomonadati</taxon>
        <taxon>Thermodesulfobacteriota</taxon>
        <taxon>Desulfobacteria</taxon>
        <taxon>Desulfobacterales</taxon>
        <taxon>Desulfobacterales incertae sedis</taxon>
        <taxon>Candidatus Desulfatibia</taxon>
    </lineage>
</organism>
<dbReference type="Gene3D" id="3.40.50.1010">
    <property type="entry name" value="5'-nuclease"/>
    <property type="match status" value="1"/>
</dbReference>
<gene>
    <name evidence="2" type="ORF">H8E23_02255</name>
</gene>
<feature type="domain" description="PIN" evidence="1">
    <location>
        <begin position="3"/>
        <end position="60"/>
    </location>
</feature>
<dbReference type="Proteomes" id="UP000603434">
    <property type="component" value="Unassembled WGS sequence"/>
</dbReference>
<dbReference type="InterPro" id="IPR002716">
    <property type="entry name" value="PIN_dom"/>
</dbReference>
<proteinExistence type="predicted"/>
<comment type="caution">
    <text evidence="2">The sequence shown here is derived from an EMBL/GenBank/DDBJ whole genome shotgun (WGS) entry which is preliminary data.</text>
</comment>
<dbReference type="InterPro" id="IPR029060">
    <property type="entry name" value="PIN-like_dom_sf"/>
</dbReference>
<evidence type="ECO:0000313" key="2">
    <source>
        <dbReference type="EMBL" id="MBC8360208.1"/>
    </source>
</evidence>
<dbReference type="SUPFAM" id="SSF88723">
    <property type="entry name" value="PIN domain-like"/>
    <property type="match status" value="1"/>
</dbReference>
<evidence type="ECO:0000313" key="3">
    <source>
        <dbReference type="Proteomes" id="UP000603434"/>
    </source>
</evidence>
<dbReference type="EMBL" id="JACNJH010000076">
    <property type="protein sequence ID" value="MBC8360208.1"/>
    <property type="molecule type" value="Genomic_DNA"/>
</dbReference>
<reference evidence="2 3" key="1">
    <citation type="submission" date="2020-08" db="EMBL/GenBank/DDBJ databases">
        <title>Bridging the membrane lipid divide: bacteria of the FCB group superphylum have the potential to synthesize archaeal ether lipids.</title>
        <authorList>
            <person name="Villanueva L."/>
            <person name="Von Meijenfeldt F.A.B."/>
            <person name="Westbye A.B."/>
            <person name="Yadav S."/>
            <person name="Hopmans E.C."/>
            <person name="Dutilh B.E."/>
            <person name="Sinninghe Damste J.S."/>
        </authorList>
    </citation>
    <scope>NUCLEOTIDE SEQUENCE [LARGE SCALE GENOMIC DNA]</scope>
    <source>
        <strain evidence="2">NIOZ-UU30</strain>
    </source>
</reference>
<dbReference type="AlphaFoldDB" id="A0A8J6NT79"/>
<accession>A0A8J6NT79</accession>
<protein>
    <submittedName>
        <fullName evidence="2">PIN domain-containing protein</fullName>
    </submittedName>
</protein>
<evidence type="ECO:0000259" key="1">
    <source>
        <dbReference type="Pfam" id="PF01850"/>
    </source>
</evidence>
<sequence length="72" mass="8239">MGVIFDTSVLIALERNPSPLEQLIRERGDEPFGISIITVSELLHGVHRADSEKRRLKRESYVEKVILILIKL</sequence>